<feature type="region of interest" description="Disordered" evidence="5">
    <location>
        <begin position="1871"/>
        <end position="2130"/>
    </location>
</feature>
<feature type="coiled-coil region" evidence="4">
    <location>
        <begin position="577"/>
        <end position="644"/>
    </location>
</feature>
<dbReference type="GO" id="GO:0006406">
    <property type="term" value="P:mRNA export from nucleus"/>
    <property type="evidence" value="ECO:0007669"/>
    <property type="project" value="TreeGrafter"/>
</dbReference>
<feature type="domain" description="Nucleoprotein TPR/MPL1" evidence="7">
    <location>
        <begin position="190"/>
        <end position="267"/>
    </location>
</feature>
<feature type="region of interest" description="Disordered" evidence="5">
    <location>
        <begin position="1615"/>
        <end position="1640"/>
    </location>
</feature>
<evidence type="ECO:0000313" key="9">
    <source>
        <dbReference type="EMBL" id="KAK3054148.1"/>
    </source>
</evidence>
<feature type="region of interest" description="Disordered" evidence="5">
    <location>
        <begin position="949"/>
        <end position="975"/>
    </location>
</feature>
<feature type="coiled-coil region" evidence="4">
    <location>
        <begin position="1644"/>
        <end position="1735"/>
    </location>
</feature>
<feature type="region of interest" description="Disordered" evidence="5">
    <location>
        <begin position="1219"/>
        <end position="1241"/>
    </location>
</feature>
<sequence>MRTRAAAHHSALDLPYLSTTYEVPQADLQALIDAPTTELIHDFLQSLTEKGLENDERHAEKTKVDVEIANLKQTTEVKAKAQKASVTKQAKEIEELRTKLSEAESARETLSSELEQLRSSSSGSTAETQTLRQRIDTLEASNRDALALVESKSTEKDRVAAELAEQHSKLLGLRREVSQLEERSQSLENAASSQKFKEQSLQQEIELLKKNNEYYSNELQTRIQEHSKFRKERNARIASLQRELEDSAATVDTLKRTETTLRQRLDEVQGKADEAFARIATLEEDTARKEQGWKAELDGSKRLGELQAQNAATHRARLQEVQGQIDQIKEEAAEEIGRLQADIETERGDKEQAETKLADLELQVQRLEQQSQVSRPNTPMRNGAFDPATPGRAGSPFALSTSTRKFGNKLPFSNTEYWTKYNEMQQELEAERRRTEKLSTAVDDMVTELENRAPEYVEMRKAHDELEQQVLDFSRILEEAHGNRDNAFKEVERWQSEAEAKAREGEILRQQLRDLSAQVKILTVEVQIREQGGDSMSADERYRLELEARGELGDFQGDNNSFTNQVIDQKLVIFRNVKELQEKNQQMRQMLRDFGERMEGEEARKKDAESQANVLEIEELRQQIARYKDEMKATSTQIDSYVKERDMFRRMLQRRGDIPAGTDLRSAFGESIPPATPQRNGVDGVPQTPRSRDADDLSKVLKEQQTFFDQYRNESSQDRKVLKDQVDALSREKNGLHSEVAHWKSQKTLADERLQMLQANYNSLRSEGSELQKRSQQMAESAAKQDLRTQQVAEELIEVRSQSESLRNENANIKAEKDLWKRIEARLTEDNKTLMDERSRLNKLVTDLQNLQNERELSDSESRRRLQSRVERLEAELLEAKKKLDQEVENGRQALLRREYQDGLSRTRESDFLKSLGNIREELVAAKTTRDQLQTRVDEMKIELRSAEERAAALQPRPTPRSEPQQNGQQGDDDELPAEQRLALEVSDLRRDLQLSKNELETAKQQAEQYRTISQSTEDELAKFNETSEQFKNETDHQLAEKDARITQLQQRVDDLMAELTTTNNELSELRSKSEDSDRVLNEQKSNFESEISRLNNDAERHAEEKKLYQEDLKAQAEIAQQAQQSYDDELVKHAEAAKNLKVVRDEHNALRTEVAGIRAEAEAAKASLERGEESWAEQREQFERELDEMKRRRQDVDEQNRLLHQQMDSFSTELAALRSGRAAQDGNSDDRAGTPAGDNNMQEVVKYLRREKEIVDVQYELSMQESKRLQQQLDYANGQLEDTRQKLADERRQSSEKATNEGSTTKLMQTINELNLFRESSTTLRNEARQARERLEEKSKEVERLVDELQPLKGRVSELEGELESKEGEMKLLQDDRDHWRERTQNIISKYDRVDPAELEDLKSQLETLKAEKERLETEQAPLREQVEGQETKVAEAVEESAKGFREKLEKFREQAKERNRIQNSKIKDAQDATEAANGEKAKIAEELETAKKELELARVALQEAQSKAPATPISNADGGKAAEKAQQALEARATQAEANATEHNTRADALYEEVQTQKTRVVELERQVLTLEVQLDNALGQVGDEDGEINPDTEVLDKLKQDLATAQQEVETLRANATSTDPATATNAEPAEGEKSVADQVAEEVTKLRTQFEQQHELAKKQLEDDHSQRIENLKASLSKKLREEKEKIREEVRTQLTAEHDAVLHKLRDEHDAALSKLKEDHQAEIEKLTKEGGAAVARAEGNTPVKPESTSEELPTEEQMLQLMKTNQRIKGIFNNNVNKRVGQETEKLKVTLAEKDEEMAKLKEAQGVATDSQEVEELRKKIATLEEEKKEVVRHSAAVEQESKKAKVQVNMLGIVQAKLTVVRKAAVDTPEKPVKEVWEVADKAKPAPKSGGPILASTASPASSSPALKPVVPPSPTTQAQPAQPSAASPKLSQELSEEQKLMERQKRFGTGPPSDPPTGPANSTPSTFGRPSTPTTATPSTFGQPSQTAPAGPLGQPARRPSMSAIPGPGQNPHASAFHPNVGTGPAAIRGALSGSRGGGIPRAPSASNLNRGGAGIQVQGAAQQPSGRGGAQSGIPARGSGLPRGGGRGGAPRGGPNAGQKRPYDGGEGGDGKRMRGGPSGS</sequence>
<feature type="compositionally biased region" description="Basic and acidic residues" evidence="5">
    <location>
        <begin position="1068"/>
        <end position="1096"/>
    </location>
</feature>
<feature type="compositionally biased region" description="Basic and acidic residues" evidence="5">
    <location>
        <begin position="2110"/>
        <end position="2122"/>
    </location>
</feature>
<evidence type="ECO:0000259" key="6">
    <source>
        <dbReference type="Pfam" id="PF07926"/>
    </source>
</evidence>
<feature type="domain" description="Nucleoprotein TPR/MLP1-2" evidence="6">
    <location>
        <begin position="1083"/>
        <end position="1210"/>
    </location>
</feature>
<dbReference type="GO" id="GO:0005643">
    <property type="term" value="C:nuclear pore"/>
    <property type="evidence" value="ECO:0007669"/>
    <property type="project" value="TreeGrafter"/>
</dbReference>
<dbReference type="InterPro" id="IPR057974">
    <property type="entry name" value="NUA/TPR/MLP1-2-like_dom"/>
</dbReference>
<evidence type="ECO:0000256" key="3">
    <source>
        <dbReference type="ARBA" id="ARBA00023242"/>
    </source>
</evidence>
<dbReference type="PANTHER" id="PTHR18898">
    <property type="entry name" value="NUCLEOPROTEIN TPR-RELATED"/>
    <property type="match status" value="1"/>
</dbReference>
<organism evidence="9 10">
    <name type="scientific">Extremus antarcticus</name>
    <dbReference type="NCBI Taxonomy" id="702011"/>
    <lineage>
        <taxon>Eukaryota</taxon>
        <taxon>Fungi</taxon>
        <taxon>Dikarya</taxon>
        <taxon>Ascomycota</taxon>
        <taxon>Pezizomycotina</taxon>
        <taxon>Dothideomycetes</taxon>
        <taxon>Dothideomycetidae</taxon>
        <taxon>Mycosphaerellales</taxon>
        <taxon>Extremaceae</taxon>
        <taxon>Extremus</taxon>
    </lineage>
</organism>
<feature type="region of interest" description="Disordered" evidence="5">
    <location>
        <begin position="1064"/>
        <end position="1096"/>
    </location>
</feature>
<evidence type="ECO:0000256" key="2">
    <source>
        <dbReference type="ARBA" id="ARBA00023054"/>
    </source>
</evidence>
<evidence type="ECO:0000313" key="10">
    <source>
        <dbReference type="Proteomes" id="UP001271007"/>
    </source>
</evidence>
<comment type="caution">
    <text evidence="9">The sequence shown here is derived from an EMBL/GenBank/DDBJ whole genome shotgun (WGS) entry which is preliminary data.</text>
</comment>
<feature type="coiled-coil region" evidence="4">
    <location>
        <begin position="163"/>
        <end position="285"/>
    </location>
</feature>
<dbReference type="Pfam" id="PF07926">
    <property type="entry name" value="TPR_MLP1_2"/>
    <property type="match status" value="1"/>
</dbReference>
<feature type="compositionally biased region" description="Low complexity" evidence="5">
    <location>
        <begin position="1518"/>
        <end position="1535"/>
    </location>
</feature>
<keyword evidence="2 4" id="KW-0175">Coiled coil</keyword>
<feature type="compositionally biased region" description="Polar residues" evidence="5">
    <location>
        <begin position="1968"/>
        <end position="1977"/>
    </location>
</feature>
<feature type="compositionally biased region" description="Gly residues" evidence="5">
    <location>
        <begin position="2090"/>
        <end position="2105"/>
    </location>
</feature>
<reference evidence="9" key="1">
    <citation type="submission" date="2023-04" db="EMBL/GenBank/DDBJ databases">
        <title>Black Yeasts Isolated from many extreme environments.</title>
        <authorList>
            <person name="Coleine C."/>
            <person name="Stajich J.E."/>
            <person name="Selbmann L."/>
        </authorList>
    </citation>
    <scope>NUCLEOTIDE SEQUENCE</scope>
    <source>
        <strain evidence="9">CCFEE 5312</strain>
    </source>
</reference>
<dbReference type="InterPro" id="IPR057577">
    <property type="entry name" value="Nucleoprot-TPR/MLP1_dom"/>
</dbReference>
<feature type="compositionally biased region" description="Low complexity" evidence="5">
    <location>
        <begin position="108"/>
        <end position="124"/>
    </location>
</feature>
<feature type="region of interest" description="Disordered" evidence="5">
    <location>
        <begin position="1736"/>
        <end position="1758"/>
    </location>
</feature>
<gene>
    <name evidence="9" type="primary">MLP1</name>
    <name evidence="9" type="ORF">LTR09_004926</name>
</gene>
<dbReference type="Proteomes" id="UP001271007">
    <property type="component" value="Unassembled WGS sequence"/>
</dbReference>
<accession>A0AAJ0DHE5</accession>
<feature type="coiled-coil region" evidence="4">
    <location>
        <begin position="1790"/>
        <end position="1850"/>
    </location>
</feature>
<dbReference type="GO" id="GO:0017056">
    <property type="term" value="F:structural constituent of nuclear pore"/>
    <property type="evidence" value="ECO:0007669"/>
    <property type="project" value="TreeGrafter"/>
</dbReference>
<dbReference type="Gene3D" id="1.10.287.1490">
    <property type="match status" value="1"/>
</dbReference>
<feature type="compositionally biased region" description="Polar residues" evidence="5">
    <location>
        <begin position="1615"/>
        <end position="1629"/>
    </location>
</feature>
<evidence type="ECO:0000256" key="4">
    <source>
        <dbReference type="SAM" id="Coils"/>
    </source>
</evidence>
<proteinExistence type="predicted"/>
<dbReference type="GO" id="GO:0006606">
    <property type="term" value="P:protein import into nucleus"/>
    <property type="evidence" value="ECO:0007669"/>
    <property type="project" value="InterPro"/>
</dbReference>
<evidence type="ECO:0000259" key="7">
    <source>
        <dbReference type="Pfam" id="PF25481"/>
    </source>
</evidence>
<comment type="subcellular location">
    <subcellularLocation>
        <location evidence="1">Nucleus</location>
    </subcellularLocation>
</comment>
<feature type="region of interest" description="Disordered" evidence="5">
    <location>
        <begin position="1287"/>
        <end position="1307"/>
    </location>
</feature>
<evidence type="ECO:0000256" key="5">
    <source>
        <dbReference type="SAM" id="MobiDB-lite"/>
    </source>
</evidence>
<feature type="compositionally biased region" description="Low complexity" evidence="5">
    <location>
        <begin position="1923"/>
        <end position="1936"/>
    </location>
</feature>
<feature type="domain" description="NUA/TPR/MLP1-2-like" evidence="8">
    <location>
        <begin position="491"/>
        <end position="603"/>
    </location>
</feature>
<protein>
    <submittedName>
        <fullName evidence="9">Protein mlp1</fullName>
    </submittedName>
</protein>
<feature type="region of interest" description="Disordered" evidence="5">
    <location>
        <begin position="659"/>
        <end position="697"/>
    </location>
</feature>
<feature type="region of interest" description="Disordered" evidence="5">
    <location>
        <begin position="1505"/>
        <end position="1545"/>
    </location>
</feature>
<dbReference type="EMBL" id="JAWDJX010000013">
    <property type="protein sequence ID" value="KAK3054148.1"/>
    <property type="molecule type" value="Genomic_DNA"/>
</dbReference>
<dbReference type="PANTHER" id="PTHR18898:SF2">
    <property type="entry name" value="NUCLEOPROTEIN TPR"/>
    <property type="match status" value="1"/>
</dbReference>
<feature type="region of interest" description="Disordered" evidence="5">
    <location>
        <begin position="369"/>
        <end position="402"/>
    </location>
</feature>
<feature type="compositionally biased region" description="Low complexity" evidence="5">
    <location>
        <begin position="1901"/>
        <end position="1916"/>
    </location>
</feature>
<evidence type="ECO:0000259" key="8">
    <source>
        <dbReference type="Pfam" id="PF25785"/>
    </source>
</evidence>
<name>A0AAJ0DHE5_9PEZI</name>
<dbReference type="Pfam" id="PF25481">
    <property type="entry name" value="Nucleoprot-TPR"/>
    <property type="match status" value="1"/>
</dbReference>
<feature type="compositionally biased region" description="Low complexity" evidence="5">
    <location>
        <begin position="1978"/>
        <end position="1988"/>
    </location>
</feature>
<evidence type="ECO:0000256" key="1">
    <source>
        <dbReference type="ARBA" id="ARBA00004123"/>
    </source>
</evidence>
<keyword evidence="10" id="KW-1185">Reference proteome</keyword>
<dbReference type="InterPro" id="IPR012929">
    <property type="entry name" value="Nucleoprot-TPR/MLP1-2_dom"/>
</dbReference>
<feature type="coiled-coil region" evidence="4">
    <location>
        <begin position="712"/>
        <end position="890"/>
    </location>
</feature>
<feature type="compositionally biased region" description="Basic and acidic residues" evidence="5">
    <location>
        <begin position="1287"/>
        <end position="1300"/>
    </location>
</feature>
<keyword evidence="3" id="KW-0539">Nucleus</keyword>
<feature type="compositionally biased region" description="Polar residues" evidence="5">
    <location>
        <begin position="369"/>
        <end position="380"/>
    </location>
</feature>
<feature type="compositionally biased region" description="Basic and acidic residues" evidence="5">
    <location>
        <begin position="1871"/>
        <end position="1891"/>
    </location>
</feature>
<dbReference type="Pfam" id="PF25785">
    <property type="entry name" value="TPR"/>
    <property type="match status" value="1"/>
</dbReference>
<feature type="region of interest" description="Disordered" evidence="5">
    <location>
        <begin position="99"/>
        <end position="130"/>
    </location>
</feature>
<feature type="compositionally biased region" description="Basic and acidic residues" evidence="5">
    <location>
        <begin position="1944"/>
        <end position="1953"/>
    </location>
</feature>
<feature type="coiled-coil region" evidence="4">
    <location>
        <begin position="477"/>
        <end position="504"/>
    </location>
</feature>